<evidence type="ECO:0000313" key="1">
    <source>
        <dbReference type="EMBL" id="ANU78618.1"/>
    </source>
</evidence>
<sequence>MRNQKYYIANDEYERRIIINSLNNLRNRLIADGRYSDAIDEILVKFFKASIKKIKRKAD</sequence>
<accession>A0A1C7IHT1</accession>
<gene>
    <name evidence="1" type="ORF">A4V09_09355</name>
</gene>
<name>A0A1C7IHT1_9FIRM</name>
<reference evidence="1" key="1">
    <citation type="submission" date="2017-04" db="EMBL/GenBank/DDBJ databases">
        <title>Complete Genome Sequences of Twelve Strains of a Stable Defined Moderately Diverse Mouse Microbiota 2 (sDMDMm2).</title>
        <authorList>
            <person name="Uchimura Y."/>
            <person name="Wyss M."/>
            <person name="Brugiroux S."/>
            <person name="Limenitakis J.P."/>
            <person name="Stecher B."/>
            <person name="McCoy K.D."/>
            <person name="Macpherson A.J."/>
        </authorList>
    </citation>
    <scope>NUCLEOTIDE SEQUENCE</scope>
    <source>
        <strain evidence="1">YL58</strain>
    </source>
</reference>
<dbReference type="EMBL" id="CP015405">
    <property type="protein sequence ID" value="ANU78618.1"/>
    <property type="molecule type" value="Genomic_DNA"/>
</dbReference>
<protein>
    <submittedName>
        <fullName evidence="1">Uncharacterized protein</fullName>
    </submittedName>
</protein>
<dbReference type="KEGG" id="byl:A4V09_09355"/>
<dbReference type="STRING" id="1796616.A4V09_09355"/>
<evidence type="ECO:0000313" key="2">
    <source>
        <dbReference type="Proteomes" id="UP000092574"/>
    </source>
</evidence>
<keyword evidence="2" id="KW-1185">Reference proteome</keyword>
<organism evidence="1 2">
    <name type="scientific">Blautia pseudococcoides</name>
    <dbReference type="NCBI Taxonomy" id="1796616"/>
    <lineage>
        <taxon>Bacteria</taxon>
        <taxon>Bacillati</taxon>
        <taxon>Bacillota</taxon>
        <taxon>Clostridia</taxon>
        <taxon>Lachnospirales</taxon>
        <taxon>Lachnospiraceae</taxon>
        <taxon>Blautia</taxon>
    </lineage>
</organism>
<dbReference type="AlphaFoldDB" id="A0A1C7IHT1"/>
<proteinExistence type="predicted"/>
<dbReference type="Proteomes" id="UP000092574">
    <property type="component" value="Chromosome"/>
</dbReference>